<dbReference type="Gene3D" id="3.40.1090.10">
    <property type="entry name" value="Cytosolic phospholipase A2 catalytic domain"/>
    <property type="match status" value="1"/>
</dbReference>
<dbReference type="Ensembl" id="ENSMODT00000078339.1">
    <property type="protein sequence ID" value="ENSMODP00000055144.1"/>
    <property type="gene ID" value="ENSMODG00000044194.1"/>
</dbReference>
<dbReference type="STRING" id="13616.ENSMODP00000055144"/>
<evidence type="ECO:0000259" key="6">
    <source>
        <dbReference type="PROSITE" id="PS51210"/>
    </source>
</evidence>
<dbReference type="GO" id="GO:0047498">
    <property type="term" value="F:calcium-dependent phospholipase A2 activity"/>
    <property type="evidence" value="ECO:0000318"/>
    <property type="project" value="GO_Central"/>
</dbReference>
<dbReference type="GO" id="GO:0046475">
    <property type="term" value="P:glycerophospholipid catabolic process"/>
    <property type="evidence" value="ECO:0000318"/>
    <property type="project" value="GO_Central"/>
</dbReference>
<keyword evidence="2 5" id="KW-0443">Lipid metabolism</keyword>
<dbReference type="GO" id="GO:0005509">
    <property type="term" value="F:calcium ion binding"/>
    <property type="evidence" value="ECO:0000318"/>
    <property type="project" value="GO_Central"/>
</dbReference>
<accession>A0A5F8H6G1</accession>
<evidence type="ECO:0000256" key="1">
    <source>
        <dbReference type="ARBA" id="ARBA00022801"/>
    </source>
</evidence>
<evidence type="ECO:0000256" key="5">
    <source>
        <dbReference type="PROSITE-ProRule" id="PRU00555"/>
    </source>
</evidence>
<dbReference type="GeneTree" id="ENSGT01030000234606"/>
<protein>
    <recommendedName>
        <fullName evidence="6">PLA2c domain-containing protein</fullName>
    </recommendedName>
</protein>
<evidence type="ECO:0000256" key="2">
    <source>
        <dbReference type="ARBA" id="ARBA00023098"/>
    </source>
</evidence>
<dbReference type="PROSITE" id="PS51210">
    <property type="entry name" value="PLA2C"/>
    <property type="match status" value="1"/>
</dbReference>
<evidence type="ECO:0000313" key="7">
    <source>
        <dbReference type="Ensembl" id="ENSMODP00000055144.1"/>
    </source>
</evidence>
<dbReference type="PANTHER" id="PTHR10728:SF39">
    <property type="entry name" value="CYTOSOLIC PHOSPHOLIPASE A2 GAMMA"/>
    <property type="match status" value="1"/>
</dbReference>
<dbReference type="PANTHER" id="PTHR10728">
    <property type="entry name" value="CYTOSOLIC PHOSPHOLIPASE A2"/>
    <property type="match status" value="1"/>
</dbReference>
<comment type="catalytic activity">
    <reaction evidence="4">
        <text>1-hexadecanoyl-2-(5Z,8Z,11Z,14Z-eicosatetraenoyl)-sn-glycero-3-phosphocholine + H2O = 1-hexadecanoyl-sn-glycero-3-phosphocholine + (5Z,8Z,11Z,14Z)-eicosatetraenoate + H(+)</text>
        <dbReference type="Rhea" id="RHEA:40427"/>
        <dbReference type="ChEBI" id="CHEBI:15377"/>
        <dbReference type="ChEBI" id="CHEBI:15378"/>
        <dbReference type="ChEBI" id="CHEBI:32395"/>
        <dbReference type="ChEBI" id="CHEBI:72998"/>
        <dbReference type="ChEBI" id="CHEBI:73003"/>
    </reaction>
    <physiologicalReaction direction="left-to-right" evidence="4">
        <dbReference type="Rhea" id="RHEA:40428"/>
    </physiologicalReaction>
</comment>
<keyword evidence="8" id="KW-1185">Reference proteome</keyword>
<dbReference type="OMA" id="ATWCMSS"/>
<proteinExistence type="predicted"/>
<dbReference type="Proteomes" id="UP000002280">
    <property type="component" value="Chromosome 4"/>
</dbReference>
<dbReference type="GO" id="GO:0005829">
    <property type="term" value="C:cytosol"/>
    <property type="evidence" value="ECO:0000318"/>
    <property type="project" value="GO_Central"/>
</dbReference>
<dbReference type="InterPro" id="IPR002642">
    <property type="entry name" value="LysoPLipase_cat_dom"/>
</dbReference>
<comment type="catalytic activity">
    <reaction evidence="3">
        <text>a 1,2-diacyl-sn-glycero-3-phosphocholine + H2O = a 1-acyl-sn-glycero-3-phosphocholine + a fatty acid + H(+)</text>
        <dbReference type="Rhea" id="RHEA:15801"/>
        <dbReference type="ChEBI" id="CHEBI:15377"/>
        <dbReference type="ChEBI" id="CHEBI:15378"/>
        <dbReference type="ChEBI" id="CHEBI:28868"/>
        <dbReference type="ChEBI" id="CHEBI:57643"/>
        <dbReference type="ChEBI" id="CHEBI:58168"/>
        <dbReference type="EC" id="3.1.1.4"/>
    </reaction>
    <physiologicalReaction direction="left-to-right" evidence="3">
        <dbReference type="Rhea" id="RHEA:15802"/>
    </physiologicalReaction>
</comment>
<dbReference type="GO" id="GO:0005654">
    <property type="term" value="C:nucleoplasm"/>
    <property type="evidence" value="ECO:0000318"/>
    <property type="project" value="GO_Central"/>
</dbReference>
<dbReference type="AlphaFoldDB" id="A0A5F8H6G1"/>
<organism evidence="7 8">
    <name type="scientific">Monodelphis domestica</name>
    <name type="common">Gray short-tailed opossum</name>
    <dbReference type="NCBI Taxonomy" id="13616"/>
    <lineage>
        <taxon>Eukaryota</taxon>
        <taxon>Metazoa</taxon>
        <taxon>Chordata</taxon>
        <taxon>Craniata</taxon>
        <taxon>Vertebrata</taxon>
        <taxon>Euteleostomi</taxon>
        <taxon>Mammalia</taxon>
        <taxon>Metatheria</taxon>
        <taxon>Didelphimorphia</taxon>
        <taxon>Didelphidae</taxon>
        <taxon>Monodelphis</taxon>
    </lineage>
</organism>
<dbReference type="SUPFAM" id="SSF52151">
    <property type="entry name" value="FabD/lysophospholipase-like"/>
    <property type="match status" value="1"/>
</dbReference>
<evidence type="ECO:0000256" key="4">
    <source>
        <dbReference type="ARBA" id="ARBA00048373"/>
    </source>
</evidence>
<sequence length="215" mass="23412">MGSSDIHIRSGISEEEKAAVKKRKELVLTTLRNLGLNANKAPVVSVLVSGGGLRAAIACQGILSELSNVELLDLVTYLAGVSGSTWCMSSLYTKSDGWQNLQKAENELRRRLQKDKWNFSHALTGLCMAAKRDDYSLTDFWSYTLVYFLTKEVSSLSGPRGSETGTVPYPIFAAVDHYFKRKGKEKTLSEHVPGISPGGVLGWGGTISTSKACFD</sequence>
<evidence type="ECO:0000313" key="8">
    <source>
        <dbReference type="Proteomes" id="UP000002280"/>
    </source>
</evidence>
<name>A0A5F8H6G1_MONDO</name>
<dbReference type="GO" id="GO:0005544">
    <property type="term" value="F:calcium-dependent phospholipid binding"/>
    <property type="evidence" value="ECO:0000318"/>
    <property type="project" value="GO_Central"/>
</dbReference>
<dbReference type="InParanoid" id="A0A5F8H6G1"/>
<evidence type="ECO:0000256" key="3">
    <source>
        <dbReference type="ARBA" id="ARBA00023422"/>
    </source>
</evidence>
<dbReference type="InterPro" id="IPR016035">
    <property type="entry name" value="Acyl_Trfase/lysoPLipase"/>
</dbReference>
<dbReference type="GO" id="GO:0005635">
    <property type="term" value="C:nuclear envelope"/>
    <property type="evidence" value="ECO:0000318"/>
    <property type="project" value="GO_Central"/>
</dbReference>
<keyword evidence="1 5" id="KW-0378">Hydrolase</keyword>
<reference evidence="7" key="3">
    <citation type="submission" date="2025-09" db="UniProtKB">
        <authorList>
            <consortium name="Ensembl"/>
        </authorList>
    </citation>
    <scope>IDENTIFICATION</scope>
</reference>
<reference evidence="7" key="2">
    <citation type="submission" date="2025-08" db="UniProtKB">
        <authorList>
            <consortium name="Ensembl"/>
        </authorList>
    </citation>
    <scope>IDENTIFICATION</scope>
</reference>
<feature type="domain" description="PLA2c" evidence="6">
    <location>
        <begin position="1"/>
        <end position="215"/>
    </location>
</feature>
<reference evidence="7 8" key="1">
    <citation type="journal article" date="2007" name="Nature">
        <title>Genome of the marsupial Monodelphis domestica reveals innovation in non-coding sequences.</title>
        <authorList>
            <person name="Mikkelsen T.S."/>
            <person name="Wakefield M.J."/>
            <person name="Aken B."/>
            <person name="Amemiya C.T."/>
            <person name="Chang J.L."/>
            <person name="Duke S."/>
            <person name="Garber M."/>
            <person name="Gentles A.J."/>
            <person name="Goodstadt L."/>
            <person name="Heger A."/>
            <person name="Jurka J."/>
            <person name="Kamal M."/>
            <person name="Mauceli E."/>
            <person name="Searle S.M."/>
            <person name="Sharpe T."/>
            <person name="Baker M.L."/>
            <person name="Batzer M.A."/>
            <person name="Benos P.V."/>
            <person name="Belov K."/>
            <person name="Clamp M."/>
            <person name="Cook A."/>
            <person name="Cuff J."/>
            <person name="Das R."/>
            <person name="Davidow L."/>
            <person name="Deakin J.E."/>
            <person name="Fazzari M.J."/>
            <person name="Glass J.L."/>
            <person name="Grabherr M."/>
            <person name="Greally J.M."/>
            <person name="Gu W."/>
            <person name="Hore T.A."/>
            <person name="Huttley G.A."/>
            <person name="Kleber M."/>
            <person name="Jirtle R.L."/>
            <person name="Koina E."/>
            <person name="Lee J.T."/>
            <person name="Mahony S."/>
            <person name="Marra M.A."/>
            <person name="Miller R.D."/>
            <person name="Nicholls R.D."/>
            <person name="Oda M."/>
            <person name="Papenfuss A.T."/>
            <person name="Parra Z.E."/>
            <person name="Pollock D.D."/>
            <person name="Ray D.A."/>
            <person name="Schein J.E."/>
            <person name="Speed T.P."/>
            <person name="Thompson K."/>
            <person name="VandeBerg J.L."/>
            <person name="Wade C.M."/>
            <person name="Walker J.A."/>
            <person name="Waters P.D."/>
            <person name="Webber C."/>
            <person name="Weidman J.R."/>
            <person name="Xie X."/>
            <person name="Zody M.C."/>
            <person name="Baldwin J."/>
            <person name="Abdouelleil A."/>
            <person name="Abdulkadir J."/>
            <person name="Abebe A."/>
            <person name="Abera B."/>
            <person name="Abreu J."/>
            <person name="Acer S.C."/>
            <person name="Aftuck L."/>
            <person name="Alexander A."/>
            <person name="An P."/>
            <person name="Anderson E."/>
            <person name="Anderson S."/>
            <person name="Arachi H."/>
            <person name="Azer M."/>
            <person name="Bachantsang P."/>
            <person name="Barry A."/>
            <person name="Bayul T."/>
            <person name="Berlin A."/>
            <person name="Bessette D."/>
            <person name="Bloom T."/>
            <person name="Bloom T."/>
            <person name="Boguslavskiy L."/>
            <person name="Bonnet C."/>
            <person name="Boukhgalter B."/>
            <person name="Bourzgui I."/>
            <person name="Brown A."/>
            <person name="Cahill P."/>
            <person name="Channer S."/>
            <person name="Cheshatsang Y."/>
            <person name="Chuda L."/>
            <person name="Citroen M."/>
            <person name="Collymore A."/>
            <person name="Cooke P."/>
            <person name="Costello M."/>
            <person name="D'Aco K."/>
            <person name="Daza R."/>
            <person name="De Haan G."/>
            <person name="DeGray S."/>
            <person name="DeMaso C."/>
            <person name="Dhargay N."/>
            <person name="Dooley K."/>
            <person name="Dooley E."/>
            <person name="Doricent M."/>
            <person name="Dorje P."/>
            <person name="Dorjee K."/>
            <person name="Dupes A."/>
            <person name="Elong R."/>
            <person name="Falk J."/>
            <person name="Farina A."/>
            <person name="Faro S."/>
            <person name="Ferguson D."/>
            <person name="Fisher S."/>
            <person name="Foley C.D."/>
            <person name="Franke A."/>
            <person name="Friedrich D."/>
            <person name="Gadbois L."/>
            <person name="Gearin G."/>
            <person name="Gearin C.R."/>
            <person name="Giannoukos G."/>
            <person name="Goode T."/>
            <person name="Graham J."/>
            <person name="Grandbois E."/>
            <person name="Grewal S."/>
            <person name="Gyaltsen K."/>
            <person name="Hafez N."/>
            <person name="Hagos B."/>
            <person name="Hall J."/>
            <person name="Henson C."/>
            <person name="Hollinger A."/>
            <person name="Honan T."/>
            <person name="Huard M.D."/>
            <person name="Hughes L."/>
            <person name="Hurhula B."/>
            <person name="Husby M.E."/>
            <person name="Kamat A."/>
            <person name="Kanga B."/>
            <person name="Kashin S."/>
            <person name="Khazanovich D."/>
            <person name="Kisner P."/>
            <person name="Lance K."/>
            <person name="Lara M."/>
            <person name="Lee W."/>
            <person name="Lennon N."/>
            <person name="Letendre F."/>
            <person name="LeVine R."/>
            <person name="Lipovsky A."/>
            <person name="Liu X."/>
            <person name="Liu J."/>
            <person name="Liu S."/>
            <person name="Lokyitsang T."/>
            <person name="Lokyitsang Y."/>
            <person name="Lubonja R."/>
            <person name="Lui A."/>
            <person name="MacDonald P."/>
            <person name="Magnisalis V."/>
            <person name="Maru K."/>
            <person name="Matthews C."/>
            <person name="McCusker W."/>
            <person name="McDonough S."/>
            <person name="Mehta T."/>
            <person name="Meldrim J."/>
            <person name="Meneus L."/>
            <person name="Mihai O."/>
            <person name="Mihalev A."/>
            <person name="Mihova T."/>
            <person name="Mittelman R."/>
            <person name="Mlenga V."/>
            <person name="Montmayeur A."/>
            <person name="Mulrain L."/>
            <person name="Navidi A."/>
            <person name="Naylor J."/>
            <person name="Negash T."/>
            <person name="Nguyen T."/>
            <person name="Nguyen N."/>
            <person name="Nicol R."/>
            <person name="Norbu C."/>
            <person name="Norbu N."/>
            <person name="Novod N."/>
            <person name="O'Neill B."/>
            <person name="Osman S."/>
            <person name="Markiewicz E."/>
            <person name="Oyono O.L."/>
            <person name="Patti C."/>
            <person name="Phunkhang P."/>
            <person name="Pierre F."/>
            <person name="Priest M."/>
            <person name="Raghuraman S."/>
            <person name="Rege F."/>
            <person name="Reyes R."/>
            <person name="Rise C."/>
            <person name="Rogov P."/>
            <person name="Ross K."/>
            <person name="Ryan E."/>
            <person name="Settipalli S."/>
            <person name="Shea T."/>
            <person name="Sherpa N."/>
            <person name="Shi L."/>
            <person name="Shih D."/>
            <person name="Sparrow T."/>
            <person name="Spaulding J."/>
            <person name="Stalker J."/>
            <person name="Stange-Thomann N."/>
            <person name="Stavropoulos S."/>
            <person name="Stone C."/>
            <person name="Strader C."/>
            <person name="Tesfaye S."/>
            <person name="Thomson T."/>
            <person name="Thoulutsang Y."/>
            <person name="Thoulutsang D."/>
            <person name="Topham K."/>
            <person name="Topping I."/>
            <person name="Tsamla T."/>
            <person name="Vassiliev H."/>
            <person name="Vo A."/>
            <person name="Wangchuk T."/>
            <person name="Wangdi T."/>
            <person name="Weiand M."/>
            <person name="Wilkinson J."/>
            <person name="Wilson A."/>
            <person name="Yadav S."/>
            <person name="Young G."/>
            <person name="Yu Q."/>
            <person name="Zembek L."/>
            <person name="Zhong D."/>
            <person name="Zimmer A."/>
            <person name="Zwirko Z."/>
            <person name="Jaffe D.B."/>
            <person name="Alvarez P."/>
            <person name="Brockman W."/>
            <person name="Butler J."/>
            <person name="Chin C."/>
            <person name="Gnerre S."/>
            <person name="MacCallum I."/>
            <person name="Graves J.A."/>
            <person name="Ponting C.P."/>
            <person name="Breen M."/>
            <person name="Samollow P.B."/>
            <person name="Lander E.S."/>
            <person name="Lindblad-Toh K."/>
        </authorList>
    </citation>
    <scope>NUCLEOTIDE SEQUENCE [LARGE SCALE GENOMIC DNA]</scope>
</reference>
<dbReference type="Pfam" id="PF01735">
    <property type="entry name" value="PLA2_B"/>
    <property type="match status" value="1"/>
</dbReference>
<keyword evidence="5" id="KW-0442">Lipid degradation</keyword>